<evidence type="ECO:0000313" key="1">
    <source>
        <dbReference type="EMBL" id="BBO54085.1"/>
    </source>
</evidence>
<proteinExistence type="predicted"/>
<sequence length="142" mass="16811">MEAISTKTDEFSNLLRSFLYKILAHKDCPAVIQTKKNKIKLIFSFMPEIVIDFLGPVLYTYREEIYKQNEKFFMNFDLVQKHLPPLDIISPEQISEIFTAICTKFYPILTSEEITEYWSQINQLLLIYIDYQIAYATYKNGK</sequence>
<accession>A0A5K7XYP4</accession>
<organism evidence="1">
    <name type="scientific">Abalone asfa-like virus</name>
    <dbReference type="NCBI Taxonomy" id="2839893"/>
    <lineage>
        <taxon>Viruses</taxon>
        <taxon>Varidnaviria</taxon>
        <taxon>Bamfordvirae</taxon>
        <taxon>Nucleocytoviricota</taxon>
        <taxon>Pokkesviricetes</taxon>
        <taxon>Asfuvirales</taxon>
        <taxon>Asfarviridae</taxon>
    </lineage>
</organism>
<name>A0A5K7XYP4_9VIRU</name>
<reference evidence="1" key="1">
    <citation type="journal article" date="2020" name="Sci. Rep.">
        <title>A novel Asfarvirus-like virus identified as a potential cause of mass mortality of abalone.</title>
        <authorList>
            <person name="Matsuyama T."/>
            <person name="Takano T."/>
            <person name="Nishiki I."/>
            <person name="Fujiwara A."/>
            <person name="Kiryu I."/>
            <person name="Inada M."/>
            <person name="Sakai T."/>
            <person name="Terashima S."/>
            <person name="Matsuura Y."/>
            <person name="Isowa K."/>
            <person name="Nakayasu C."/>
        </authorList>
    </citation>
    <scope>NUCLEOTIDE SEQUENCE</scope>
</reference>
<protein>
    <submittedName>
        <fullName evidence="1">Uncharacterized protein</fullName>
    </submittedName>
</protein>
<dbReference type="EMBL" id="LC506465">
    <property type="protein sequence ID" value="BBO54085.1"/>
    <property type="molecule type" value="Genomic_DNA"/>
</dbReference>